<dbReference type="InterPro" id="IPR001810">
    <property type="entry name" value="F-box_dom"/>
</dbReference>
<sequence>MSNMSQLPFDILDQIMDRLILPNLIQFGCVCTSWRSASAPARHKGLLPWLIVPIKNNSNNKETGNIWVDGNLGFYSILNKKLYMLNVLEIEDRRICGSSNGWLITVHENSDILLIHPFTREIIDLPSLVDFPGVHGIDFAEDMQLEYTVSNYNSSNPNRHRQSSVYARDRYIGKVVVSTRDKASLVVMVIAGPMRELYFWRPEIKGNTWIPVQGLGFNFYDLTYYNGKFYALNIHGNVYVVEGLDSRNPYTEAVIENGDDDQYSCFSYLIESSGDLLKFVRFVDGKEPSKTILFKVFKLDFKEKEWLKVETLGDRALFVGLNYSFSVCTSDFPGCKRNCVYYTDDGRGLFIKGYNEGIYNLEDGTIEKLYSDDSQDILPLPIWYAP</sequence>
<dbReference type="InterPro" id="IPR050942">
    <property type="entry name" value="F-box_BR-signaling"/>
</dbReference>
<reference evidence="2 3" key="1">
    <citation type="submission" date="2017-09" db="EMBL/GenBank/DDBJ databases">
        <title>WGS assembly of Aquilegia coerulea Goldsmith.</title>
        <authorList>
            <person name="Hodges S."/>
            <person name="Kramer E."/>
            <person name="Nordborg M."/>
            <person name="Tomkins J."/>
            <person name="Borevitz J."/>
            <person name="Derieg N."/>
            <person name="Yan J."/>
            <person name="Mihaltcheva S."/>
            <person name="Hayes R.D."/>
            <person name="Rokhsar D."/>
        </authorList>
    </citation>
    <scope>NUCLEOTIDE SEQUENCE [LARGE SCALE GENOMIC DNA]</scope>
    <source>
        <strain evidence="3">cv. Goldsmith</strain>
    </source>
</reference>
<dbReference type="Proteomes" id="UP000230069">
    <property type="component" value="Unassembled WGS sequence"/>
</dbReference>
<dbReference type="InterPro" id="IPR005174">
    <property type="entry name" value="KIB1-4_b-propeller"/>
</dbReference>
<dbReference type="STRING" id="218851.A0A2G5DX23"/>
<dbReference type="PROSITE" id="PS50181">
    <property type="entry name" value="FBOX"/>
    <property type="match status" value="1"/>
</dbReference>
<dbReference type="EMBL" id="KZ305031">
    <property type="protein sequence ID" value="PIA48051.1"/>
    <property type="molecule type" value="Genomic_DNA"/>
</dbReference>
<dbReference type="OrthoDB" id="1023001at2759"/>
<dbReference type="Gene3D" id="1.20.1280.50">
    <property type="match status" value="1"/>
</dbReference>
<dbReference type="PANTHER" id="PTHR44259">
    <property type="entry name" value="OS07G0183000 PROTEIN-RELATED"/>
    <property type="match status" value="1"/>
</dbReference>
<dbReference type="Pfam" id="PF00646">
    <property type="entry name" value="F-box"/>
    <property type="match status" value="1"/>
</dbReference>
<dbReference type="PANTHER" id="PTHR44259:SF114">
    <property type="entry name" value="OS06G0707300 PROTEIN"/>
    <property type="match status" value="1"/>
</dbReference>
<feature type="domain" description="F-box" evidence="1">
    <location>
        <begin position="1"/>
        <end position="36"/>
    </location>
</feature>
<evidence type="ECO:0000313" key="2">
    <source>
        <dbReference type="EMBL" id="PIA48051.1"/>
    </source>
</evidence>
<accession>A0A2G5DX23</accession>
<organism evidence="2 3">
    <name type="scientific">Aquilegia coerulea</name>
    <name type="common">Rocky mountain columbine</name>
    <dbReference type="NCBI Taxonomy" id="218851"/>
    <lineage>
        <taxon>Eukaryota</taxon>
        <taxon>Viridiplantae</taxon>
        <taxon>Streptophyta</taxon>
        <taxon>Embryophyta</taxon>
        <taxon>Tracheophyta</taxon>
        <taxon>Spermatophyta</taxon>
        <taxon>Magnoliopsida</taxon>
        <taxon>Ranunculales</taxon>
        <taxon>Ranunculaceae</taxon>
        <taxon>Thalictroideae</taxon>
        <taxon>Aquilegia</taxon>
    </lineage>
</organism>
<evidence type="ECO:0000313" key="3">
    <source>
        <dbReference type="Proteomes" id="UP000230069"/>
    </source>
</evidence>
<evidence type="ECO:0000259" key="1">
    <source>
        <dbReference type="PROSITE" id="PS50181"/>
    </source>
</evidence>
<dbReference type="SUPFAM" id="SSF81383">
    <property type="entry name" value="F-box domain"/>
    <property type="match status" value="1"/>
</dbReference>
<proteinExistence type="predicted"/>
<dbReference type="Pfam" id="PF03478">
    <property type="entry name" value="Beta-prop_KIB1-4"/>
    <property type="match status" value="1"/>
</dbReference>
<dbReference type="InterPro" id="IPR036047">
    <property type="entry name" value="F-box-like_dom_sf"/>
</dbReference>
<keyword evidence="3" id="KW-1185">Reference proteome</keyword>
<gene>
    <name evidence="2" type="ORF">AQUCO_01400561v1</name>
</gene>
<dbReference type="InParanoid" id="A0A2G5DX23"/>
<protein>
    <recommendedName>
        <fullName evidence="1">F-box domain-containing protein</fullName>
    </recommendedName>
</protein>
<dbReference type="CDD" id="cd09917">
    <property type="entry name" value="F-box_SF"/>
    <property type="match status" value="1"/>
</dbReference>
<name>A0A2G5DX23_AQUCA</name>
<dbReference type="AlphaFoldDB" id="A0A2G5DX23"/>